<dbReference type="PANTHER" id="PTHR34543:SF1">
    <property type="entry name" value="PROTEIN ABA DEFICIENT 4, CHLOROPLASTIC"/>
    <property type="match status" value="1"/>
</dbReference>
<keyword evidence="1" id="KW-0812">Transmembrane</keyword>
<dbReference type="Proteomes" id="UP000321261">
    <property type="component" value="Unassembled WGS sequence"/>
</dbReference>
<gene>
    <name evidence="2" type="ORF">FHX44_11231</name>
</gene>
<keyword evidence="1" id="KW-0472">Membrane</keyword>
<evidence type="ECO:0000313" key="2">
    <source>
        <dbReference type="EMBL" id="TWF74351.1"/>
    </source>
</evidence>
<accession>A0A561SHL0</accession>
<proteinExistence type="predicted"/>
<sequence>MDPQLLFTLTFPLAAPFWALMILAPGWSVTRRIIGSPLIVVPPVLVYAALVLPQFTTVFAAVASPELPGVAALLATPVGAAAGWAHFIAFDLFVGRFIYLDSRERGIHALIAAPVLVLTILLGPLGLLAHLLLRAVLPRTRLHRDGLTAAPLP</sequence>
<feature type="transmembrane region" description="Helical" evidence="1">
    <location>
        <begin position="39"/>
        <end position="63"/>
    </location>
</feature>
<dbReference type="InterPro" id="IPR025461">
    <property type="entry name" value="ABA4-like"/>
</dbReference>
<evidence type="ECO:0000313" key="3">
    <source>
        <dbReference type="Proteomes" id="UP000321261"/>
    </source>
</evidence>
<dbReference type="Pfam" id="PF14108">
    <property type="entry name" value="ABA4-like"/>
    <property type="match status" value="1"/>
</dbReference>
<protein>
    <submittedName>
        <fullName evidence="2">Uncharacterized protein DUF4281</fullName>
    </submittedName>
</protein>
<comment type="caution">
    <text evidence="2">The sequence shown here is derived from an EMBL/GenBank/DDBJ whole genome shotgun (WGS) entry which is preliminary data.</text>
</comment>
<reference evidence="2 3" key="1">
    <citation type="submission" date="2019-06" db="EMBL/GenBank/DDBJ databases">
        <title>Sequencing the genomes of 1000 actinobacteria strains.</title>
        <authorList>
            <person name="Klenk H.-P."/>
        </authorList>
    </citation>
    <scope>NUCLEOTIDE SEQUENCE [LARGE SCALE GENOMIC DNA]</scope>
    <source>
        <strain evidence="2 3">DSM 45671</strain>
    </source>
</reference>
<organism evidence="2 3">
    <name type="scientific">Pseudonocardia hierapolitana</name>
    <dbReference type="NCBI Taxonomy" id="1128676"/>
    <lineage>
        <taxon>Bacteria</taxon>
        <taxon>Bacillati</taxon>
        <taxon>Actinomycetota</taxon>
        <taxon>Actinomycetes</taxon>
        <taxon>Pseudonocardiales</taxon>
        <taxon>Pseudonocardiaceae</taxon>
        <taxon>Pseudonocardia</taxon>
    </lineage>
</organism>
<name>A0A561SHL0_9PSEU</name>
<feature type="transmembrane region" description="Helical" evidence="1">
    <location>
        <begin position="6"/>
        <end position="27"/>
    </location>
</feature>
<dbReference type="EMBL" id="VIWU01000001">
    <property type="protein sequence ID" value="TWF74351.1"/>
    <property type="molecule type" value="Genomic_DNA"/>
</dbReference>
<feature type="transmembrane region" description="Helical" evidence="1">
    <location>
        <begin position="69"/>
        <end position="94"/>
    </location>
</feature>
<keyword evidence="1" id="KW-1133">Transmembrane helix</keyword>
<feature type="transmembrane region" description="Helical" evidence="1">
    <location>
        <begin position="106"/>
        <end position="133"/>
    </location>
</feature>
<keyword evidence="3" id="KW-1185">Reference proteome</keyword>
<dbReference type="RefSeq" id="WP_246170143.1">
    <property type="nucleotide sequence ID" value="NZ_VIWU01000001.1"/>
</dbReference>
<dbReference type="PANTHER" id="PTHR34543">
    <property type="entry name" value="PROTEIN ABA DEFICIENT 4, CHLOROPLASTIC"/>
    <property type="match status" value="1"/>
</dbReference>
<evidence type="ECO:0000256" key="1">
    <source>
        <dbReference type="SAM" id="Phobius"/>
    </source>
</evidence>
<dbReference type="AlphaFoldDB" id="A0A561SHL0"/>